<evidence type="ECO:0000256" key="1">
    <source>
        <dbReference type="ARBA" id="ARBA00023319"/>
    </source>
</evidence>
<dbReference type="Gene3D" id="3.40.50.300">
    <property type="entry name" value="P-loop containing nucleotide triphosphate hydrolases"/>
    <property type="match status" value="1"/>
</dbReference>
<keyword evidence="4" id="KW-1185">Reference proteome</keyword>
<dbReference type="FunFam" id="2.60.40.10:FF:000107">
    <property type="entry name" value="Myosin, light chain kinase a"/>
    <property type="match status" value="1"/>
</dbReference>
<feature type="non-terminal residue" evidence="3">
    <location>
        <position position="1"/>
    </location>
</feature>
<gene>
    <name evidence="3" type="ORF">DAT39_016735</name>
</gene>
<proteinExistence type="predicted"/>
<sequence>SNMGSSQSKPEFNTVLADKQVEDGYNVILSCEAKEEGLEVSWVKDGQKLYCVEGKHKVKQIGKKCVLEISRIQESDEGKYTVTLSNSSGSESCSALVRVSIQEWRTVKWRQGEMLNALRTFNICDEVQELRFLLYGPVGTGKSSTINTIKTIFEGRQYVNCLAAAESTTSHTLCYECYRFVNEEGLFPFAFNDIMGVEGQGGVQNQDIISALKGHITEGYMFNSHAPLSENNRYYHQNPSLNDQMHCLVYVVSADKISMLDKDFITKLKFVRERASRMGIPQVVFMTKVDRTCPLTKDNLKNIYKSKKIRDKNLLQFWLINMLHVEPIFVFNFESFRFANEEESFPFIFYDIMGAEATEEGVRTPDVISALNGHIKEGYMFNSYAPLSKGNSYYNQNPSLSDQMHCLVYVVPADKVSVMEVDFLKKLESVRKTASSMGIPQVVFMTRVDRACQMTKENLQNIYKSKKIREN</sequence>
<dbReference type="GO" id="GO:0006955">
    <property type="term" value="P:immune response"/>
    <property type="evidence" value="ECO:0007669"/>
    <property type="project" value="TreeGrafter"/>
</dbReference>
<dbReference type="PANTHER" id="PTHR14241:SF1">
    <property type="entry name" value="INTERFERON-INDUCED PROTEIN 44-RELATED"/>
    <property type="match status" value="1"/>
</dbReference>
<comment type="caution">
    <text evidence="3">The sequence shown here is derived from an EMBL/GenBank/DDBJ whole genome shotgun (WGS) entry which is preliminary data.</text>
</comment>
<name>A0A8J4U9M9_CLAMG</name>
<dbReference type="SMART" id="SM00409">
    <property type="entry name" value="IG"/>
    <property type="match status" value="1"/>
</dbReference>
<dbReference type="GO" id="GO:0003007">
    <property type="term" value="P:heart morphogenesis"/>
    <property type="evidence" value="ECO:0007669"/>
    <property type="project" value="UniProtKB-ARBA"/>
</dbReference>
<feature type="non-terminal residue" evidence="3">
    <location>
        <position position="471"/>
    </location>
</feature>
<dbReference type="SMART" id="SM00408">
    <property type="entry name" value="IGc2"/>
    <property type="match status" value="1"/>
</dbReference>
<dbReference type="Proteomes" id="UP000727407">
    <property type="component" value="Unassembled WGS sequence"/>
</dbReference>
<dbReference type="SUPFAM" id="SSF52540">
    <property type="entry name" value="P-loop containing nucleoside triphosphate hydrolases"/>
    <property type="match status" value="1"/>
</dbReference>
<dbReference type="InterPro" id="IPR003599">
    <property type="entry name" value="Ig_sub"/>
</dbReference>
<dbReference type="EMBL" id="QNUK01000427">
    <property type="protein sequence ID" value="KAF5893559.1"/>
    <property type="molecule type" value="Genomic_DNA"/>
</dbReference>
<dbReference type="InterPro" id="IPR003598">
    <property type="entry name" value="Ig_sub2"/>
</dbReference>
<feature type="domain" description="Ig-like" evidence="2">
    <location>
        <begin position="10"/>
        <end position="98"/>
    </location>
</feature>
<dbReference type="OrthoDB" id="25620at2759"/>
<dbReference type="PANTHER" id="PTHR14241">
    <property type="entry name" value="INTERFERON-INDUCED PROTEIN 44"/>
    <property type="match status" value="1"/>
</dbReference>
<accession>A0A8J4U9M9</accession>
<dbReference type="Gene3D" id="2.60.40.10">
    <property type="entry name" value="Immunoglobulins"/>
    <property type="match status" value="1"/>
</dbReference>
<dbReference type="AlphaFoldDB" id="A0A8J4U9M9"/>
<dbReference type="InterPro" id="IPR027417">
    <property type="entry name" value="P-loop_NTPase"/>
</dbReference>
<dbReference type="PROSITE" id="PS50835">
    <property type="entry name" value="IG_LIKE"/>
    <property type="match status" value="1"/>
</dbReference>
<dbReference type="InterPro" id="IPR013783">
    <property type="entry name" value="Ig-like_fold"/>
</dbReference>
<keyword evidence="1" id="KW-0393">Immunoglobulin domain</keyword>
<reference evidence="3" key="1">
    <citation type="submission" date="2020-07" db="EMBL/GenBank/DDBJ databases">
        <title>Clarias magur genome sequencing, assembly and annotation.</title>
        <authorList>
            <person name="Kushwaha B."/>
            <person name="Kumar R."/>
            <person name="Das P."/>
            <person name="Joshi C.G."/>
            <person name="Kumar D."/>
            <person name="Nagpure N.S."/>
            <person name="Pandey M."/>
            <person name="Agarwal S."/>
            <person name="Srivastava S."/>
            <person name="Singh M."/>
            <person name="Sahoo L."/>
            <person name="Jayasankar P."/>
            <person name="Meher P.K."/>
            <person name="Koringa P.G."/>
            <person name="Iquebal M.A."/>
            <person name="Das S.P."/>
            <person name="Bit A."/>
            <person name="Patnaik S."/>
            <person name="Patel N."/>
            <person name="Shah T.M."/>
            <person name="Hinsu A."/>
            <person name="Jena J.K."/>
        </authorList>
    </citation>
    <scope>NUCLEOTIDE SEQUENCE</scope>
    <source>
        <strain evidence="3">CIFAMagur01</strain>
        <tissue evidence="3">Testis</tissue>
    </source>
</reference>
<protein>
    <submittedName>
        <fullName evidence="3">Interferon-induced protein 44-like</fullName>
    </submittedName>
</protein>
<evidence type="ECO:0000259" key="2">
    <source>
        <dbReference type="PROSITE" id="PS50835"/>
    </source>
</evidence>
<dbReference type="InterPro" id="IPR036179">
    <property type="entry name" value="Ig-like_dom_sf"/>
</dbReference>
<dbReference type="Pfam" id="PF07679">
    <property type="entry name" value="I-set"/>
    <property type="match status" value="1"/>
</dbReference>
<organism evidence="3 4">
    <name type="scientific">Clarias magur</name>
    <name type="common">Asian catfish</name>
    <name type="synonym">Macropteronotus magur</name>
    <dbReference type="NCBI Taxonomy" id="1594786"/>
    <lineage>
        <taxon>Eukaryota</taxon>
        <taxon>Metazoa</taxon>
        <taxon>Chordata</taxon>
        <taxon>Craniata</taxon>
        <taxon>Vertebrata</taxon>
        <taxon>Euteleostomi</taxon>
        <taxon>Actinopterygii</taxon>
        <taxon>Neopterygii</taxon>
        <taxon>Teleostei</taxon>
        <taxon>Ostariophysi</taxon>
        <taxon>Siluriformes</taxon>
        <taxon>Clariidae</taxon>
        <taxon>Clarias</taxon>
    </lineage>
</organism>
<dbReference type="GO" id="GO:0055013">
    <property type="term" value="P:cardiac muscle cell development"/>
    <property type="evidence" value="ECO:0007669"/>
    <property type="project" value="UniProtKB-ARBA"/>
</dbReference>
<evidence type="ECO:0000313" key="4">
    <source>
        <dbReference type="Proteomes" id="UP000727407"/>
    </source>
</evidence>
<dbReference type="SUPFAM" id="SSF48726">
    <property type="entry name" value="Immunoglobulin"/>
    <property type="match status" value="1"/>
</dbReference>
<dbReference type="InterPro" id="IPR013098">
    <property type="entry name" value="Ig_I-set"/>
</dbReference>
<dbReference type="InterPro" id="IPR007110">
    <property type="entry name" value="Ig-like_dom"/>
</dbReference>
<evidence type="ECO:0000313" key="3">
    <source>
        <dbReference type="EMBL" id="KAF5893559.1"/>
    </source>
</evidence>